<name>A0AAP0JG62_9MAGN</name>
<feature type="chain" id="PRO_5042822201" description="Receptor ligand binding region domain-containing protein" evidence="5">
    <location>
        <begin position="26"/>
        <end position="145"/>
    </location>
</feature>
<dbReference type="EMBL" id="JBBNAG010000005">
    <property type="protein sequence ID" value="KAK9133461.1"/>
    <property type="molecule type" value="Genomic_DNA"/>
</dbReference>
<dbReference type="InterPro" id="IPR015683">
    <property type="entry name" value="Ionotropic_Glu_rcpt"/>
</dbReference>
<protein>
    <recommendedName>
        <fullName evidence="6">Receptor ligand binding region domain-containing protein</fullName>
    </recommendedName>
</protein>
<evidence type="ECO:0000256" key="5">
    <source>
        <dbReference type="SAM" id="SignalP"/>
    </source>
</evidence>
<dbReference type="Pfam" id="PF01094">
    <property type="entry name" value="ANF_receptor"/>
    <property type="match status" value="1"/>
</dbReference>
<evidence type="ECO:0000259" key="6">
    <source>
        <dbReference type="Pfam" id="PF01094"/>
    </source>
</evidence>
<evidence type="ECO:0000256" key="4">
    <source>
        <dbReference type="ARBA" id="ARBA00023136"/>
    </source>
</evidence>
<dbReference type="InterPro" id="IPR001828">
    <property type="entry name" value="ANF_lig-bd_rcpt"/>
</dbReference>
<feature type="signal peptide" evidence="5">
    <location>
        <begin position="1"/>
        <end position="25"/>
    </location>
</feature>
<accession>A0AAP0JG62</accession>
<dbReference type="GO" id="GO:0016020">
    <property type="term" value="C:membrane"/>
    <property type="evidence" value="ECO:0007669"/>
    <property type="project" value="UniProtKB-SubCell"/>
</dbReference>
<keyword evidence="8" id="KW-1185">Reference proteome</keyword>
<proteinExistence type="predicted"/>
<dbReference type="Proteomes" id="UP001419268">
    <property type="component" value="Unassembled WGS sequence"/>
</dbReference>
<sequence length="145" mass="15861">MRCGLFVPVFILILVQVELYGFGDCQPPKVVKIAALFTFDSVIGRSAKTAIEAAIYDVNNDPRILEGIRLNLIMKDLNCSAFTGAIEAVFQVIEEEVVAIIGPQPSSIARMVSFIANGLQVPLVSFAATDPTLSSLEYSYFLRTR</sequence>
<evidence type="ECO:0000313" key="8">
    <source>
        <dbReference type="Proteomes" id="UP001419268"/>
    </source>
</evidence>
<evidence type="ECO:0000256" key="3">
    <source>
        <dbReference type="ARBA" id="ARBA00022989"/>
    </source>
</evidence>
<evidence type="ECO:0000313" key="7">
    <source>
        <dbReference type="EMBL" id="KAK9133461.1"/>
    </source>
</evidence>
<evidence type="ECO:0000256" key="1">
    <source>
        <dbReference type="ARBA" id="ARBA00004370"/>
    </source>
</evidence>
<dbReference type="PANTHER" id="PTHR34836">
    <property type="entry name" value="OS06G0188250 PROTEIN"/>
    <property type="match status" value="1"/>
</dbReference>
<keyword evidence="4" id="KW-0472">Membrane</keyword>
<organism evidence="7 8">
    <name type="scientific">Stephania cephalantha</name>
    <dbReference type="NCBI Taxonomy" id="152367"/>
    <lineage>
        <taxon>Eukaryota</taxon>
        <taxon>Viridiplantae</taxon>
        <taxon>Streptophyta</taxon>
        <taxon>Embryophyta</taxon>
        <taxon>Tracheophyta</taxon>
        <taxon>Spermatophyta</taxon>
        <taxon>Magnoliopsida</taxon>
        <taxon>Ranunculales</taxon>
        <taxon>Menispermaceae</taxon>
        <taxon>Menispermoideae</taxon>
        <taxon>Cissampelideae</taxon>
        <taxon>Stephania</taxon>
    </lineage>
</organism>
<dbReference type="PANTHER" id="PTHR34836:SF7">
    <property type="entry name" value="RECEPTOR LIGAND BINDING REGION DOMAIN-CONTAINING PROTEIN"/>
    <property type="match status" value="1"/>
</dbReference>
<keyword evidence="3" id="KW-1133">Transmembrane helix</keyword>
<gene>
    <name evidence="7" type="ORF">Scep_012989</name>
</gene>
<dbReference type="InterPro" id="IPR028082">
    <property type="entry name" value="Peripla_BP_I"/>
</dbReference>
<keyword evidence="2" id="KW-0812">Transmembrane</keyword>
<keyword evidence="5" id="KW-0732">Signal</keyword>
<dbReference type="Gene3D" id="3.40.50.2300">
    <property type="match status" value="1"/>
</dbReference>
<dbReference type="AlphaFoldDB" id="A0AAP0JG62"/>
<evidence type="ECO:0000256" key="2">
    <source>
        <dbReference type="ARBA" id="ARBA00022692"/>
    </source>
</evidence>
<feature type="domain" description="Receptor ligand binding region" evidence="6">
    <location>
        <begin position="48"/>
        <end position="145"/>
    </location>
</feature>
<comment type="caution">
    <text evidence="7">The sequence shown here is derived from an EMBL/GenBank/DDBJ whole genome shotgun (WGS) entry which is preliminary data.</text>
</comment>
<reference evidence="7 8" key="1">
    <citation type="submission" date="2024-01" db="EMBL/GenBank/DDBJ databases">
        <title>Genome assemblies of Stephania.</title>
        <authorList>
            <person name="Yang L."/>
        </authorList>
    </citation>
    <scope>NUCLEOTIDE SEQUENCE [LARGE SCALE GENOMIC DNA]</scope>
    <source>
        <strain evidence="7">JXDWG</strain>
        <tissue evidence="7">Leaf</tissue>
    </source>
</reference>
<dbReference type="SUPFAM" id="SSF53822">
    <property type="entry name" value="Periplasmic binding protein-like I"/>
    <property type="match status" value="1"/>
</dbReference>
<comment type="subcellular location">
    <subcellularLocation>
        <location evidence="1">Membrane</location>
    </subcellularLocation>
</comment>